<evidence type="ECO:0000313" key="1">
    <source>
        <dbReference type="EMBL" id="KAI3356000.1"/>
    </source>
</evidence>
<dbReference type="Proteomes" id="UP000831701">
    <property type="component" value="Chromosome 20"/>
</dbReference>
<gene>
    <name evidence="1" type="ORF">L3Q82_017272</name>
</gene>
<protein>
    <submittedName>
        <fullName evidence="1">Uncharacterized protein</fullName>
    </submittedName>
</protein>
<comment type="caution">
    <text evidence="1">The sequence shown here is derived from an EMBL/GenBank/DDBJ whole genome shotgun (WGS) entry which is preliminary data.</text>
</comment>
<organism evidence="1 2">
    <name type="scientific">Scortum barcoo</name>
    <name type="common">barcoo grunter</name>
    <dbReference type="NCBI Taxonomy" id="214431"/>
    <lineage>
        <taxon>Eukaryota</taxon>
        <taxon>Metazoa</taxon>
        <taxon>Chordata</taxon>
        <taxon>Craniata</taxon>
        <taxon>Vertebrata</taxon>
        <taxon>Euteleostomi</taxon>
        <taxon>Actinopterygii</taxon>
        <taxon>Neopterygii</taxon>
        <taxon>Teleostei</taxon>
        <taxon>Neoteleostei</taxon>
        <taxon>Acanthomorphata</taxon>
        <taxon>Eupercaria</taxon>
        <taxon>Centrarchiformes</taxon>
        <taxon>Terapontoidei</taxon>
        <taxon>Terapontidae</taxon>
        <taxon>Scortum</taxon>
    </lineage>
</organism>
<accession>A0ACB8VJZ2</accession>
<dbReference type="EMBL" id="CM041550">
    <property type="protein sequence ID" value="KAI3356000.1"/>
    <property type="molecule type" value="Genomic_DNA"/>
</dbReference>
<reference evidence="1" key="1">
    <citation type="submission" date="2022-04" db="EMBL/GenBank/DDBJ databases">
        <title>Jade perch genome.</title>
        <authorList>
            <person name="Chao B."/>
        </authorList>
    </citation>
    <scope>NUCLEOTIDE SEQUENCE</scope>
    <source>
        <strain evidence="1">CB-2022</strain>
    </source>
</reference>
<evidence type="ECO:0000313" key="2">
    <source>
        <dbReference type="Proteomes" id="UP000831701"/>
    </source>
</evidence>
<keyword evidence="2" id="KW-1185">Reference proteome</keyword>
<proteinExistence type="predicted"/>
<name>A0ACB8VJZ2_9TELE</name>
<sequence length="219" mass="24234">MAVKVVQPYRAVSINGTATVQCFIQPRPSLHQIQPSSDQGRPYPYPNPKELRVTLLKGLHGNQELCSNILNSTMQQQKSVGKQGEVQCSTLVGEGAMEVTVSGLKATDTDFYRCQLEVFFPPPYLRFTGNGTLIHVLDSSDCPVQPQRQIAHQADEEKDEKSEDTVAVDSLPVVILMTLVIVVLIIIIYLQVVQCEQGRRILRPMPGMLHKTDAAAFSC</sequence>